<dbReference type="GO" id="GO:0051301">
    <property type="term" value="P:cell division"/>
    <property type="evidence" value="ECO:0007669"/>
    <property type="project" value="UniProtKB-KW"/>
</dbReference>
<dbReference type="Pfam" id="PF08478">
    <property type="entry name" value="POTRA_1"/>
    <property type="match status" value="1"/>
</dbReference>
<gene>
    <name evidence="12" type="ORF">BN1095_620014</name>
    <name evidence="10" type="ORF">BN1096_520049</name>
    <name evidence="11" type="ORF">BN1097_680135</name>
</gene>
<reference evidence="11" key="1">
    <citation type="submission" date="2014-07" db="EMBL/GenBank/DDBJ databases">
        <authorList>
            <person name="Monot Marc"/>
        </authorList>
    </citation>
    <scope>NUCLEOTIDE SEQUENCE</scope>
    <source>
        <strain evidence="12">7032989</strain>
        <strain evidence="11">7032994</strain>
    </source>
</reference>
<evidence type="ECO:0000313" key="11">
    <source>
        <dbReference type="EMBL" id="CDS88624.1"/>
    </source>
</evidence>
<evidence type="ECO:0000256" key="4">
    <source>
        <dbReference type="ARBA" id="ARBA00022692"/>
    </source>
</evidence>
<keyword evidence="2" id="KW-1003">Cell membrane</keyword>
<dbReference type="InterPro" id="IPR034746">
    <property type="entry name" value="POTRA"/>
</dbReference>
<dbReference type="InterPro" id="IPR013685">
    <property type="entry name" value="POTRA_FtsQ_type"/>
</dbReference>
<feature type="transmembrane region" description="Helical" evidence="8">
    <location>
        <begin position="12"/>
        <end position="31"/>
    </location>
</feature>
<name>A0A069AH80_CLODI</name>
<evidence type="ECO:0000256" key="8">
    <source>
        <dbReference type="SAM" id="Phobius"/>
    </source>
</evidence>
<dbReference type="GO" id="GO:0005886">
    <property type="term" value="C:plasma membrane"/>
    <property type="evidence" value="ECO:0007669"/>
    <property type="project" value="TreeGrafter"/>
</dbReference>
<keyword evidence="6 8" id="KW-0472">Membrane</keyword>
<proteinExistence type="predicted"/>
<evidence type="ECO:0000256" key="3">
    <source>
        <dbReference type="ARBA" id="ARBA00022618"/>
    </source>
</evidence>
<organism evidence="11">
    <name type="scientific">Clostridioides difficile</name>
    <name type="common">Peptoclostridium difficile</name>
    <dbReference type="NCBI Taxonomy" id="1496"/>
    <lineage>
        <taxon>Bacteria</taxon>
        <taxon>Bacillati</taxon>
        <taxon>Bacillota</taxon>
        <taxon>Clostridia</taxon>
        <taxon>Peptostreptococcales</taxon>
        <taxon>Peptostreptococcaceae</taxon>
        <taxon>Clostridioides</taxon>
    </lineage>
</organism>
<evidence type="ECO:0000256" key="5">
    <source>
        <dbReference type="ARBA" id="ARBA00022989"/>
    </source>
</evidence>
<dbReference type="PANTHER" id="PTHR37820">
    <property type="entry name" value="CELL DIVISION PROTEIN DIVIB"/>
    <property type="match status" value="1"/>
</dbReference>
<dbReference type="GeneID" id="66355052"/>
<dbReference type="PATRIC" id="fig|1496.1373.peg.184"/>
<evidence type="ECO:0000313" key="12">
    <source>
        <dbReference type="EMBL" id="CDT63814.1"/>
    </source>
</evidence>
<dbReference type="AlphaFoldDB" id="A0A069AH80"/>
<dbReference type="InterPro" id="IPR050487">
    <property type="entry name" value="FtsQ_DivIB"/>
</dbReference>
<keyword evidence="7" id="KW-0131">Cell cycle</keyword>
<evidence type="ECO:0000256" key="6">
    <source>
        <dbReference type="ARBA" id="ARBA00023136"/>
    </source>
</evidence>
<evidence type="ECO:0000313" key="10">
    <source>
        <dbReference type="EMBL" id="CDS85012.1"/>
    </source>
</evidence>
<accession>A0A069AH80</accession>
<dbReference type="PROSITE" id="PS51779">
    <property type="entry name" value="POTRA"/>
    <property type="match status" value="1"/>
</dbReference>
<feature type="domain" description="POTRA" evidence="9">
    <location>
        <begin position="35"/>
        <end position="103"/>
    </location>
</feature>
<dbReference type="EMBL" id="LK932505">
    <property type="protein sequence ID" value="CDS85012.1"/>
    <property type="molecule type" value="Genomic_DNA"/>
</dbReference>
<dbReference type="Gene3D" id="3.10.20.310">
    <property type="entry name" value="membrane protein fhac"/>
    <property type="match status" value="1"/>
</dbReference>
<keyword evidence="5 8" id="KW-1133">Transmembrane helix</keyword>
<evidence type="ECO:0000259" key="9">
    <source>
        <dbReference type="PROSITE" id="PS51779"/>
    </source>
</evidence>
<keyword evidence="3 11" id="KW-0132">Cell division</keyword>
<dbReference type="EMBL" id="LK933316">
    <property type="protein sequence ID" value="CDT63814.1"/>
    <property type="molecule type" value="Genomic_DNA"/>
</dbReference>
<protein>
    <submittedName>
        <fullName evidence="11">Putative cell division protein Fts-Q type</fullName>
    </submittedName>
</protein>
<sequence length="246" mass="28741">MKKRRKLNTNNVMIVLVFILMLSFCICIIVKSDLFDVKKIDVIGNKRVTKSNIMKELNVNLNENIFAYNFKDMKNKLIKNPYIENVEIKRKLPNKIIISLKEKEIFAVLKDEDNYCYIDKKGNLLEELRGSNESKKDLIVDVDYSIDDNKSIKFKNYKTKENVFKTLNYLKEEGIYRKINYVNLKKESNIEMLTRSNIKILLSNDDNLDYNISRVSKILIDLQNKNTNGGTINLNYGKLAVYSPEG</sequence>
<dbReference type="EMBL" id="LK932407">
    <property type="protein sequence ID" value="CDS88624.1"/>
    <property type="molecule type" value="Genomic_DNA"/>
</dbReference>
<keyword evidence="4 8" id="KW-0812">Transmembrane</keyword>
<evidence type="ECO:0000256" key="1">
    <source>
        <dbReference type="ARBA" id="ARBA00004370"/>
    </source>
</evidence>
<dbReference type="RefSeq" id="WP_009897828.1">
    <property type="nucleotide sequence ID" value="NZ_BAABSG010000001.1"/>
</dbReference>
<comment type="subcellular location">
    <subcellularLocation>
        <location evidence="1">Membrane</location>
    </subcellularLocation>
</comment>
<dbReference type="PANTHER" id="PTHR37820:SF1">
    <property type="entry name" value="CELL DIVISION PROTEIN FTSQ"/>
    <property type="match status" value="1"/>
</dbReference>
<evidence type="ECO:0000256" key="7">
    <source>
        <dbReference type="ARBA" id="ARBA00023306"/>
    </source>
</evidence>
<evidence type="ECO:0000256" key="2">
    <source>
        <dbReference type="ARBA" id="ARBA00022475"/>
    </source>
</evidence>